<organism evidence="1 2">
    <name type="scientific">Coregonus suidteri</name>
    <dbReference type="NCBI Taxonomy" id="861788"/>
    <lineage>
        <taxon>Eukaryota</taxon>
        <taxon>Metazoa</taxon>
        <taxon>Chordata</taxon>
        <taxon>Craniata</taxon>
        <taxon>Vertebrata</taxon>
        <taxon>Euteleostomi</taxon>
        <taxon>Actinopterygii</taxon>
        <taxon>Neopterygii</taxon>
        <taxon>Teleostei</taxon>
        <taxon>Protacanthopterygii</taxon>
        <taxon>Salmoniformes</taxon>
        <taxon>Salmonidae</taxon>
        <taxon>Coregoninae</taxon>
        <taxon>Coregonus</taxon>
    </lineage>
</organism>
<gene>
    <name evidence="1" type="ORF">J4Q44_G00239050</name>
</gene>
<name>A0AAN8LET8_9TELE</name>
<feature type="non-terminal residue" evidence="1">
    <location>
        <position position="1"/>
    </location>
</feature>
<sequence>EFDCCILPLFSTPFIASRAQCLPHMRLDKNSSSKKLGYSGGCISSSCQRIITTGHVAYRCLPCHQVRKIFLIKCTWQVPFRKSGKEVKEGNEEWISENG</sequence>
<dbReference type="Proteomes" id="UP001356427">
    <property type="component" value="Unassembled WGS sequence"/>
</dbReference>
<keyword evidence="2" id="KW-1185">Reference proteome</keyword>
<accession>A0AAN8LET8</accession>
<comment type="caution">
    <text evidence="1">The sequence shown here is derived from an EMBL/GenBank/DDBJ whole genome shotgun (WGS) entry which is preliminary data.</text>
</comment>
<evidence type="ECO:0000313" key="1">
    <source>
        <dbReference type="EMBL" id="KAK6305125.1"/>
    </source>
</evidence>
<dbReference type="EMBL" id="JAGTTL010000022">
    <property type="protein sequence ID" value="KAK6305125.1"/>
    <property type="molecule type" value="Genomic_DNA"/>
</dbReference>
<reference evidence="1 2" key="1">
    <citation type="submission" date="2021-04" db="EMBL/GenBank/DDBJ databases">
        <authorList>
            <person name="De Guttry C."/>
            <person name="Zahm M."/>
            <person name="Klopp C."/>
            <person name="Cabau C."/>
            <person name="Louis A."/>
            <person name="Berthelot C."/>
            <person name="Parey E."/>
            <person name="Roest Crollius H."/>
            <person name="Montfort J."/>
            <person name="Robinson-Rechavi M."/>
            <person name="Bucao C."/>
            <person name="Bouchez O."/>
            <person name="Gislard M."/>
            <person name="Lluch J."/>
            <person name="Milhes M."/>
            <person name="Lampietro C."/>
            <person name="Lopez Roques C."/>
            <person name="Donnadieu C."/>
            <person name="Braasch I."/>
            <person name="Desvignes T."/>
            <person name="Postlethwait J."/>
            <person name="Bobe J."/>
            <person name="Wedekind C."/>
            <person name="Guiguen Y."/>
        </authorList>
    </citation>
    <scope>NUCLEOTIDE SEQUENCE [LARGE SCALE GENOMIC DNA]</scope>
    <source>
        <strain evidence="1">Cs_M1</strain>
        <tissue evidence="1">Blood</tissue>
    </source>
</reference>
<dbReference type="AlphaFoldDB" id="A0AAN8LET8"/>
<evidence type="ECO:0000313" key="2">
    <source>
        <dbReference type="Proteomes" id="UP001356427"/>
    </source>
</evidence>
<proteinExistence type="predicted"/>
<protein>
    <submittedName>
        <fullName evidence="1">Uncharacterized protein</fullName>
    </submittedName>
</protein>